<dbReference type="InterPro" id="IPR013154">
    <property type="entry name" value="ADH-like_N"/>
</dbReference>
<organism evidence="8 9">
    <name type="scientific">Actinokineospora fastidiosa</name>
    <dbReference type="NCBI Taxonomy" id="1816"/>
    <lineage>
        <taxon>Bacteria</taxon>
        <taxon>Bacillati</taxon>
        <taxon>Actinomycetota</taxon>
        <taxon>Actinomycetes</taxon>
        <taxon>Pseudonocardiales</taxon>
        <taxon>Pseudonocardiaceae</taxon>
        <taxon>Actinokineospora</taxon>
    </lineage>
</organism>
<dbReference type="InterPro" id="IPR020843">
    <property type="entry name" value="ER"/>
</dbReference>
<dbReference type="GO" id="GO:0008270">
    <property type="term" value="F:zinc ion binding"/>
    <property type="evidence" value="ECO:0007669"/>
    <property type="project" value="InterPro"/>
</dbReference>
<dbReference type="Pfam" id="PF08240">
    <property type="entry name" value="ADH_N"/>
    <property type="match status" value="1"/>
</dbReference>
<keyword evidence="3" id="KW-0963">Cytoplasm</keyword>
<comment type="caution">
    <text evidence="8">The sequence shown here is derived from an EMBL/GenBank/DDBJ whole genome shotgun (WGS) entry which is preliminary data.</text>
</comment>
<dbReference type="GO" id="GO:0005829">
    <property type="term" value="C:cytosol"/>
    <property type="evidence" value="ECO:0007669"/>
    <property type="project" value="TreeGrafter"/>
</dbReference>
<evidence type="ECO:0000313" key="9">
    <source>
        <dbReference type="Proteomes" id="UP000660680"/>
    </source>
</evidence>
<protein>
    <submittedName>
        <fullName evidence="8">Quinone oxidoreductase</fullName>
    </submittedName>
</protein>
<evidence type="ECO:0000256" key="6">
    <source>
        <dbReference type="ARBA" id="ARBA00022990"/>
    </source>
</evidence>
<dbReference type="Pfam" id="PF00107">
    <property type="entry name" value="ADH_zinc_N"/>
    <property type="match status" value="1"/>
</dbReference>
<dbReference type="InterPro" id="IPR002364">
    <property type="entry name" value="Quin_OxRdtase/zeta-crystal_CS"/>
</dbReference>
<dbReference type="InterPro" id="IPR051603">
    <property type="entry name" value="Zinc-ADH_QOR/CCCR"/>
</dbReference>
<evidence type="ECO:0000256" key="3">
    <source>
        <dbReference type="ARBA" id="ARBA00022490"/>
    </source>
</evidence>
<evidence type="ECO:0000313" key="8">
    <source>
        <dbReference type="EMBL" id="GGS33995.1"/>
    </source>
</evidence>
<dbReference type="GO" id="GO:0070402">
    <property type="term" value="F:NADPH binding"/>
    <property type="evidence" value="ECO:0007669"/>
    <property type="project" value="TreeGrafter"/>
</dbReference>
<feature type="domain" description="Enoyl reductase (ER)" evidence="7">
    <location>
        <begin position="10"/>
        <end position="317"/>
    </location>
</feature>
<dbReference type="RefSeq" id="WP_189211045.1">
    <property type="nucleotide sequence ID" value="NZ_BMRB01000002.1"/>
</dbReference>
<dbReference type="AlphaFoldDB" id="A0A918LD77"/>
<sequence>MRAIQVSRFGAEDVLVPTDLPLPEPAAGQVRVRLHAAGVNPADTYVRTGQYAFFTPPLPYTPGFDGAGVVDAVGPGVTSAAPGDRVFVSALGRSTGTYAEYVVADEPDVQPLPDSLSYAQGAAVGVPCATAWRALFQKAALQPGETVLIHGASGGVGIPATQLARDAGATVIGTAGTCAGADLVLAAGAHHVLDHTSPGYLDKLAALAPAVVVEMLADVNLAKDLEIIAPRGRIVVVGSRGSLDFTPRLTMRKEATIHGTALWNATAEESATALRAIGAKLRSGVLHPMVGTELPLDAAQEAHRRVLAPGSLGKMVLNTA</sequence>
<dbReference type="FunFam" id="3.40.50.720:FF:000244">
    <property type="entry name" value="quinone oxidoreductase"/>
    <property type="match status" value="1"/>
</dbReference>
<dbReference type="GO" id="GO:0003730">
    <property type="term" value="F:mRNA 3'-UTR binding"/>
    <property type="evidence" value="ECO:0007669"/>
    <property type="project" value="TreeGrafter"/>
</dbReference>
<gene>
    <name evidence="8" type="ORF">GCM10010171_30420</name>
</gene>
<dbReference type="EMBL" id="BMRB01000002">
    <property type="protein sequence ID" value="GGS33995.1"/>
    <property type="molecule type" value="Genomic_DNA"/>
</dbReference>
<dbReference type="Gene3D" id="3.90.180.10">
    <property type="entry name" value="Medium-chain alcohol dehydrogenases, catalytic domain"/>
    <property type="match status" value="1"/>
</dbReference>
<evidence type="ECO:0000256" key="5">
    <source>
        <dbReference type="ARBA" id="ARBA00022884"/>
    </source>
</evidence>
<dbReference type="SUPFAM" id="SSF50129">
    <property type="entry name" value="GroES-like"/>
    <property type="match status" value="1"/>
</dbReference>
<reference evidence="8" key="1">
    <citation type="journal article" date="2014" name="Int. J. Syst. Evol. Microbiol.">
        <title>Complete genome sequence of Corynebacterium casei LMG S-19264T (=DSM 44701T), isolated from a smear-ripened cheese.</title>
        <authorList>
            <consortium name="US DOE Joint Genome Institute (JGI-PGF)"/>
            <person name="Walter F."/>
            <person name="Albersmeier A."/>
            <person name="Kalinowski J."/>
            <person name="Ruckert C."/>
        </authorList>
    </citation>
    <scope>NUCLEOTIDE SEQUENCE</scope>
    <source>
        <strain evidence="8">JCM 3276</strain>
    </source>
</reference>
<evidence type="ECO:0000256" key="1">
    <source>
        <dbReference type="ARBA" id="ARBA00004496"/>
    </source>
</evidence>
<proteinExistence type="predicted"/>
<dbReference type="GO" id="GO:0003960">
    <property type="term" value="F:quinone reductase (NADPH) activity"/>
    <property type="evidence" value="ECO:0007669"/>
    <property type="project" value="TreeGrafter"/>
</dbReference>
<dbReference type="InterPro" id="IPR036291">
    <property type="entry name" value="NAD(P)-bd_dom_sf"/>
</dbReference>
<evidence type="ECO:0000259" key="7">
    <source>
        <dbReference type="SMART" id="SM00829"/>
    </source>
</evidence>
<dbReference type="InterPro" id="IPR013149">
    <property type="entry name" value="ADH-like_C"/>
</dbReference>
<comment type="subcellular location">
    <subcellularLocation>
        <location evidence="1">Cytoplasm</location>
    </subcellularLocation>
</comment>
<dbReference type="PANTHER" id="PTHR44154">
    <property type="entry name" value="QUINONE OXIDOREDUCTASE"/>
    <property type="match status" value="1"/>
</dbReference>
<evidence type="ECO:0000256" key="2">
    <source>
        <dbReference type="ARBA" id="ARBA00011881"/>
    </source>
</evidence>
<dbReference type="PROSITE" id="PS01162">
    <property type="entry name" value="QOR_ZETA_CRYSTAL"/>
    <property type="match status" value="1"/>
</dbReference>
<keyword evidence="6" id="KW-0007">Acetylation</keyword>
<comment type="subunit">
    <text evidence="2">Homotetramer.</text>
</comment>
<dbReference type="CDD" id="cd08253">
    <property type="entry name" value="zeta_crystallin"/>
    <property type="match status" value="1"/>
</dbReference>
<dbReference type="PANTHER" id="PTHR44154:SF1">
    <property type="entry name" value="QUINONE OXIDOREDUCTASE"/>
    <property type="match status" value="1"/>
</dbReference>
<dbReference type="Proteomes" id="UP000660680">
    <property type="component" value="Unassembled WGS sequence"/>
</dbReference>
<keyword evidence="4" id="KW-0521">NADP</keyword>
<accession>A0A918LD77</accession>
<dbReference type="Gene3D" id="3.40.50.720">
    <property type="entry name" value="NAD(P)-binding Rossmann-like Domain"/>
    <property type="match status" value="1"/>
</dbReference>
<dbReference type="SUPFAM" id="SSF51735">
    <property type="entry name" value="NAD(P)-binding Rossmann-fold domains"/>
    <property type="match status" value="1"/>
</dbReference>
<keyword evidence="5" id="KW-0694">RNA-binding</keyword>
<keyword evidence="9" id="KW-1185">Reference proteome</keyword>
<name>A0A918LD77_9PSEU</name>
<dbReference type="SMART" id="SM00829">
    <property type="entry name" value="PKS_ER"/>
    <property type="match status" value="1"/>
</dbReference>
<evidence type="ECO:0000256" key="4">
    <source>
        <dbReference type="ARBA" id="ARBA00022857"/>
    </source>
</evidence>
<reference evidence="8" key="2">
    <citation type="submission" date="2020-09" db="EMBL/GenBank/DDBJ databases">
        <authorList>
            <person name="Sun Q."/>
            <person name="Ohkuma M."/>
        </authorList>
    </citation>
    <scope>NUCLEOTIDE SEQUENCE</scope>
    <source>
        <strain evidence="8">JCM 3276</strain>
    </source>
</reference>
<dbReference type="InterPro" id="IPR011032">
    <property type="entry name" value="GroES-like_sf"/>
</dbReference>